<dbReference type="OrthoDB" id="9785233at2"/>
<gene>
    <name evidence="8" type="ORF">SAMN02927928_1798</name>
</gene>
<organism evidence="8 9">
    <name type="scientific">Asticcacaulis taihuensis</name>
    <dbReference type="NCBI Taxonomy" id="260084"/>
    <lineage>
        <taxon>Bacteria</taxon>
        <taxon>Pseudomonadati</taxon>
        <taxon>Pseudomonadota</taxon>
        <taxon>Alphaproteobacteria</taxon>
        <taxon>Caulobacterales</taxon>
        <taxon>Caulobacteraceae</taxon>
        <taxon>Asticcacaulis</taxon>
    </lineage>
</organism>
<evidence type="ECO:0000256" key="1">
    <source>
        <dbReference type="ARBA" id="ARBA00010577"/>
    </source>
</evidence>
<dbReference type="GO" id="GO:0044781">
    <property type="term" value="P:bacterial-type flagellum organization"/>
    <property type="evidence" value="ECO:0007669"/>
    <property type="project" value="UniProtKB-UniRule"/>
</dbReference>
<dbReference type="EMBL" id="FMTS01000002">
    <property type="protein sequence ID" value="SCW54750.1"/>
    <property type="molecule type" value="Genomic_DNA"/>
</dbReference>
<evidence type="ECO:0000256" key="3">
    <source>
        <dbReference type="ARBA" id="ARBA00022795"/>
    </source>
</evidence>
<proteinExistence type="inferred from homology"/>
<evidence type="ECO:0000259" key="7">
    <source>
        <dbReference type="Pfam" id="PF13860"/>
    </source>
</evidence>
<evidence type="ECO:0000256" key="6">
    <source>
        <dbReference type="SAM" id="MobiDB-lite"/>
    </source>
</evidence>
<dbReference type="InterPro" id="IPR005648">
    <property type="entry name" value="FlgD"/>
</dbReference>
<keyword evidence="3 5" id="KW-1005">Bacterial flagellum biogenesis</keyword>
<keyword evidence="8" id="KW-0969">Cilium</keyword>
<evidence type="ECO:0000256" key="5">
    <source>
        <dbReference type="RuleBase" id="RU362076"/>
    </source>
</evidence>
<dbReference type="RefSeq" id="WP_090646658.1">
    <property type="nucleotide sequence ID" value="NZ_CBCRYE010000004.1"/>
</dbReference>
<dbReference type="AlphaFoldDB" id="A0A1G4RDE8"/>
<dbReference type="Pfam" id="PF13860">
    <property type="entry name" value="FlgD_ig"/>
    <property type="match status" value="1"/>
</dbReference>
<dbReference type="STRING" id="260084.SAMN02927928_1798"/>
<comment type="function">
    <text evidence="4 5">Required for flagellar hook formation. May act as a scaffolding protein.</text>
</comment>
<keyword evidence="8" id="KW-0282">Flagellum</keyword>
<comment type="similarity">
    <text evidence="1 5">Belongs to the FlgD family.</text>
</comment>
<evidence type="ECO:0000256" key="2">
    <source>
        <dbReference type="ARBA" id="ARBA00016013"/>
    </source>
</evidence>
<evidence type="ECO:0000256" key="4">
    <source>
        <dbReference type="ARBA" id="ARBA00024746"/>
    </source>
</evidence>
<protein>
    <recommendedName>
        <fullName evidence="2 5">Basal-body rod modification protein FlgD</fullName>
    </recommendedName>
</protein>
<dbReference type="Pfam" id="PF03963">
    <property type="entry name" value="FlgD"/>
    <property type="match status" value="1"/>
</dbReference>
<reference evidence="9" key="1">
    <citation type="submission" date="2016-10" db="EMBL/GenBank/DDBJ databases">
        <authorList>
            <person name="Varghese N."/>
            <person name="Submissions S."/>
        </authorList>
    </citation>
    <scope>NUCLEOTIDE SEQUENCE [LARGE SCALE GENOMIC DNA]</scope>
    <source>
        <strain evidence="9">CGMCC 1.3431</strain>
    </source>
</reference>
<keyword evidence="9" id="KW-1185">Reference proteome</keyword>
<feature type="region of interest" description="Disordered" evidence="6">
    <location>
        <begin position="1"/>
        <end position="23"/>
    </location>
</feature>
<accession>A0A1G4RDE8</accession>
<dbReference type="Gene3D" id="2.60.40.4070">
    <property type="match status" value="1"/>
</dbReference>
<keyword evidence="8" id="KW-0966">Cell projection</keyword>
<dbReference type="Proteomes" id="UP000199150">
    <property type="component" value="Unassembled WGS sequence"/>
</dbReference>
<dbReference type="InterPro" id="IPR025965">
    <property type="entry name" value="FlgD/Vpr_Ig-like"/>
</dbReference>
<sequence>MVTSVANTNSASNPTSNTAADSSKFSTDYTTFLNLLTAQVKNQDPLSPMDTTEWTNQLVQYSSVEQQIKANGYLETIANASGASGSMTSAVNYIGKTIGSDEPTATLTDGGSATWNYTLGSTATSATLTIKDADGKTVWSDSADDLTAGTHSFAWDGKDSSGNAVGAGKYTLSVSAANADGAIDASAGLTGIVTSAQTENGSTVLKIGNSSVSLDSITSVS</sequence>
<feature type="domain" description="FlgD/Vpr Ig-like" evidence="7">
    <location>
        <begin position="106"/>
        <end position="180"/>
    </location>
</feature>
<evidence type="ECO:0000313" key="9">
    <source>
        <dbReference type="Proteomes" id="UP000199150"/>
    </source>
</evidence>
<evidence type="ECO:0000313" key="8">
    <source>
        <dbReference type="EMBL" id="SCW54750.1"/>
    </source>
</evidence>
<name>A0A1G4RDE8_9CAUL</name>